<dbReference type="InterPro" id="IPR044726">
    <property type="entry name" value="ABCC_6TM_D2"/>
</dbReference>
<evidence type="ECO:0000256" key="2">
    <source>
        <dbReference type="ARBA" id="ARBA00022448"/>
    </source>
</evidence>
<sequence>MNQSQDFPPAVAECSNSADDTFGPLVSSCRRSFDFTLLFEESFLSIVPSTFFILLAVLRLRSLYGKRKRVEAKPQLTIKLICIAVFAALHISLLVLWSLKYAQRTRTTIASATVSVVDVIFLTLLSHHEHSRSITPSTLLNVFLIFTVVFDVVRARTLWLMGGSLRDISAVFVASVAVKAIILGLEVSEKRRYLGREDKARGPEEIGGILNRSFFVWLNHLIALGHKKALVVDDLYPLDQDLSAVSLMSIFKGYWDNRDESKTHNYQLLWALCCSLKWQLLAPVPGRLALLAFTICQPLLLHTFINYLREPESPNRANVGYGMIVAYAVVYSGIALSTGFYWHRVYRSITMIRSVLVSSIYQKTLVISITALKNLQAVSLMSSDVQRIVDGIKNIHELWAILIQIGICTWLLYIQIGVGCVAPIVVSLTSTVLTAGLAAKAGKRQATWMEALEKRVGITASMLSSMKGVKISGLTSTLSSLTQQLRVNELKAGTSFRMVLVYALTLGFTPQLLSPVMAYGIFVAVGESSTKTLDSTRIFTAQSLILLITSPLSQLLQSIPQIVGAISCINRIQQFLLSGSRIDSRFLLQEIETEKFLTLETFDIASFPESLSSEEQKDVRPTLKTEKRQSTALAITDGSFGWNIDEPPIVQDLNLNIPASTLTMVVGPVACGKSTLLKAILGETPLSRGEVRISSKRIAFCDQSTWLNNSTVRENIIGYSPFNALWYDEVVYSCVLQKDFLEFPKGERTVIGSKGIALSGGQKQRVAIARAVYAKTAFAIFDDPFSGLDATTQQQLFSRVFGPQGLLKRQGVTVIISTHAANLLRSADHIVALGKDGRISEQGTFDQLEKNRGYLASLTYSDKNDVGVELSPDMDSSSGKDLLQEKEVESSSLGIRDLAVYAYYFRSIGRLNTVLFFALEAIFAFIFTFPSIWLTWWSQSNEQQPRQRTAYYLGGYAGFQGGGVLTIAILAWLICNAVIVSSGTKLHRVLLKAVMSAPMSFFATTDAGVIINRFSQDMLLIDTELPISLLDLVAGLLTAIGQAALIANSSYYIAISYPFVIAVFFAIQQFYLRISRQLRLLDLESKSPLYSLFIESLSGLATVRAFEWQTPSQALNEKLLDRSQRPFYLLYMIQRWLTLVLELLAAGLAVIIVGVAVALRNSTSPGFTGVALVNLIGLTESLKYLIITWTTLETALGAVSRVKDFAESTQAEDLEGEIQQAPENWPESGRIEFRQTSVSYGANEKRALNQLDFQIKAGERIAICGRSGSGKSSLVMALFHMIEIQEGSIVIDDVDIATLPRQTIRSRLNVIPQDPYFLQGSVRMNVDPFQKVSDTAAIGALSKVHLWSIFEDSGGLDAVFDEATLSHGQRQLFCLARSILRRSKIVVLDEATSSVDQETETLMQRIIQDEFRGCTTICVAHRLDAILDFDRVVVLDAGALVECDAPAALLARPSAFRTLYEAYSSKKSSPS</sequence>
<dbReference type="InterPro" id="IPR003439">
    <property type="entry name" value="ABC_transporter-like_ATP-bd"/>
</dbReference>
<feature type="transmembrane region" description="Helical" evidence="9">
    <location>
        <begin position="43"/>
        <end position="64"/>
    </location>
</feature>
<dbReference type="EMBL" id="JBFCZG010000001">
    <property type="protein sequence ID" value="KAL3427034.1"/>
    <property type="molecule type" value="Genomic_DNA"/>
</dbReference>
<feature type="transmembrane region" description="Helical" evidence="9">
    <location>
        <begin position="168"/>
        <end position="187"/>
    </location>
</feature>
<evidence type="ECO:0000313" key="13">
    <source>
        <dbReference type="Proteomes" id="UP001629113"/>
    </source>
</evidence>
<accession>A0ABR4PUJ0</accession>
<keyword evidence="3 9" id="KW-0812">Transmembrane</keyword>
<evidence type="ECO:0000313" key="12">
    <source>
        <dbReference type="EMBL" id="KAL3427034.1"/>
    </source>
</evidence>
<dbReference type="CDD" id="cd03244">
    <property type="entry name" value="ABCC_MRP_domain2"/>
    <property type="match status" value="1"/>
</dbReference>
<feature type="domain" description="ABC transmembrane type-1" evidence="11">
    <location>
        <begin position="914"/>
        <end position="1194"/>
    </location>
</feature>
<dbReference type="CDD" id="cd18580">
    <property type="entry name" value="ABC_6TM_ABCC_D2"/>
    <property type="match status" value="1"/>
</dbReference>
<evidence type="ECO:0000256" key="1">
    <source>
        <dbReference type="ARBA" id="ARBA00004141"/>
    </source>
</evidence>
<feature type="transmembrane region" description="Helical" evidence="9">
    <location>
        <begin position="949"/>
        <end position="974"/>
    </location>
</feature>
<dbReference type="InterPro" id="IPR017871">
    <property type="entry name" value="ABC_transporter-like_CS"/>
</dbReference>
<feature type="transmembrane region" description="Helical" evidence="9">
    <location>
        <begin position="1051"/>
        <end position="1072"/>
    </location>
</feature>
<keyword evidence="5" id="KW-0067">ATP-binding</keyword>
<dbReference type="InterPro" id="IPR027417">
    <property type="entry name" value="P-loop_NTPase"/>
</dbReference>
<feature type="transmembrane region" description="Helical" evidence="9">
    <location>
        <begin position="1027"/>
        <end position="1045"/>
    </location>
</feature>
<dbReference type="CDD" id="cd18579">
    <property type="entry name" value="ABC_6TM_ABCC_D1"/>
    <property type="match status" value="1"/>
</dbReference>
<dbReference type="Pfam" id="PF00005">
    <property type="entry name" value="ABC_tran"/>
    <property type="match status" value="2"/>
</dbReference>
<comment type="subcellular location">
    <subcellularLocation>
        <location evidence="1">Membrane</location>
        <topology evidence="1">Multi-pass membrane protein</topology>
    </subcellularLocation>
</comment>
<dbReference type="Pfam" id="PF24357">
    <property type="entry name" value="TMD0_ABC"/>
    <property type="match status" value="1"/>
</dbReference>
<dbReference type="SMART" id="SM00382">
    <property type="entry name" value="AAA"/>
    <property type="match status" value="2"/>
</dbReference>
<feature type="transmembrane region" description="Helical" evidence="9">
    <location>
        <begin position="288"/>
        <end position="308"/>
    </location>
</feature>
<dbReference type="SUPFAM" id="SSF90123">
    <property type="entry name" value="ABC transporter transmembrane region"/>
    <property type="match status" value="2"/>
</dbReference>
<evidence type="ECO:0000256" key="8">
    <source>
        <dbReference type="ARBA" id="ARBA00023180"/>
    </source>
</evidence>
<feature type="transmembrane region" description="Helical" evidence="9">
    <location>
        <begin position="914"/>
        <end position="937"/>
    </location>
</feature>
<feature type="transmembrane region" description="Helical" evidence="9">
    <location>
        <begin position="499"/>
        <end position="522"/>
    </location>
</feature>
<dbReference type="InterPro" id="IPR044746">
    <property type="entry name" value="ABCC_6TM_D1"/>
</dbReference>
<feature type="transmembrane region" description="Helical" evidence="9">
    <location>
        <begin position="398"/>
        <end position="416"/>
    </location>
</feature>
<evidence type="ECO:0000256" key="6">
    <source>
        <dbReference type="ARBA" id="ARBA00022989"/>
    </source>
</evidence>
<keyword evidence="4" id="KW-0547">Nucleotide-binding</keyword>
<feature type="transmembrane region" description="Helical" evidence="9">
    <location>
        <begin position="109"/>
        <end position="127"/>
    </location>
</feature>
<feature type="transmembrane region" description="Helical" evidence="9">
    <location>
        <begin position="320"/>
        <end position="342"/>
    </location>
</feature>
<protein>
    <submittedName>
        <fullName evidence="12">Uncharacterized protein</fullName>
    </submittedName>
</protein>
<keyword evidence="2" id="KW-0813">Transport</keyword>
<feature type="transmembrane region" description="Helical" evidence="9">
    <location>
        <begin position="1136"/>
        <end position="1159"/>
    </location>
</feature>
<gene>
    <name evidence="12" type="ORF">PVAG01_00542</name>
</gene>
<dbReference type="Gene3D" id="3.40.50.300">
    <property type="entry name" value="P-loop containing nucleotide triphosphate hydrolases"/>
    <property type="match status" value="2"/>
</dbReference>
<dbReference type="InterPro" id="IPR003593">
    <property type="entry name" value="AAA+_ATPase"/>
</dbReference>
<feature type="transmembrane region" description="Helical" evidence="9">
    <location>
        <begin position="76"/>
        <end position="97"/>
    </location>
</feature>
<dbReference type="PROSITE" id="PS50929">
    <property type="entry name" value="ABC_TM1F"/>
    <property type="match status" value="2"/>
</dbReference>
<keyword evidence="6 9" id="KW-1133">Transmembrane helix</keyword>
<evidence type="ECO:0000256" key="5">
    <source>
        <dbReference type="ARBA" id="ARBA00022840"/>
    </source>
</evidence>
<proteinExistence type="predicted"/>
<dbReference type="CDD" id="cd03250">
    <property type="entry name" value="ABCC_MRP_domain1"/>
    <property type="match status" value="1"/>
</dbReference>
<dbReference type="SUPFAM" id="SSF52540">
    <property type="entry name" value="P-loop containing nucleoside triphosphate hydrolases"/>
    <property type="match status" value="2"/>
</dbReference>
<keyword evidence="8" id="KW-0325">Glycoprotein</keyword>
<dbReference type="PANTHER" id="PTHR24223">
    <property type="entry name" value="ATP-BINDING CASSETTE SUB-FAMILY C"/>
    <property type="match status" value="1"/>
</dbReference>
<dbReference type="PROSITE" id="PS00211">
    <property type="entry name" value="ABC_TRANSPORTER_1"/>
    <property type="match status" value="2"/>
</dbReference>
<keyword evidence="7 9" id="KW-0472">Membrane</keyword>
<dbReference type="InterPro" id="IPR036640">
    <property type="entry name" value="ABC1_TM_sf"/>
</dbReference>
<feature type="transmembrane region" description="Helical" evidence="9">
    <location>
        <begin position="994"/>
        <end position="1015"/>
    </location>
</feature>
<dbReference type="InterPro" id="IPR050173">
    <property type="entry name" value="ABC_transporter_C-like"/>
</dbReference>
<evidence type="ECO:0000256" key="9">
    <source>
        <dbReference type="SAM" id="Phobius"/>
    </source>
</evidence>
<dbReference type="PROSITE" id="PS50893">
    <property type="entry name" value="ABC_TRANSPORTER_2"/>
    <property type="match status" value="2"/>
</dbReference>
<name>A0ABR4PUJ0_9HELO</name>
<feature type="transmembrane region" description="Helical" evidence="9">
    <location>
        <begin position="139"/>
        <end position="162"/>
    </location>
</feature>
<dbReference type="InterPro" id="IPR011527">
    <property type="entry name" value="ABC1_TM_dom"/>
</dbReference>
<evidence type="ECO:0000256" key="7">
    <source>
        <dbReference type="ARBA" id="ARBA00023136"/>
    </source>
</evidence>
<comment type="caution">
    <text evidence="12">The sequence shown here is derived from an EMBL/GenBank/DDBJ whole genome shotgun (WGS) entry which is preliminary data.</text>
</comment>
<dbReference type="Proteomes" id="UP001629113">
    <property type="component" value="Unassembled WGS sequence"/>
</dbReference>
<dbReference type="Gene3D" id="1.20.1560.10">
    <property type="entry name" value="ABC transporter type 1, transmembrane domain"/>
    <property type="match status" value="2"/>
</dbReference>
<organism evidence="12 13">
    <name type="scientific">Phlyctema vagabunda</name>
    <dbReference type="NCBI Taxonomy" id="108571"/>
    <lineage>
        <taxon>Eukaryota</taxon>
        <taxon>Fungi</taxon>
        <taxon>Dikarya</taxon>
        <taxon>Ascomycota</taxon>
        <taxon>Pezizomycotina</taxon>
        <taxon>Leotiomycetes</taxon>
        <taxon>Helotiales</taxon>
        <taxon>Dermateaceae</taxon>
        <taxon>Phlyctema</taxon>
    </lineage>
</organism>
<evidence type="ECO:0000256" key="4">
    <source>
        <dbReference type="ARBA" id="ARBA00022741"/>
    </source>
</evidence>
<evidence type="ECO:0000259" key="11">
    <source>
        <dbReference type="PROSITE" id="PS50929"/>
    </source>
</evidence>
<feature type="domain" description="ABC transmembrane type-1" evidence="11">
    <location>
        <begin position="288"/>
        <end position="564"/>
    </location>
</feature>
<evidence type="ECO:0000256" key="3">
    <source>
        <dbReference type="ARBA" id="ARBA00022692"/>
    </source>
</evidence>
<feature type="domain" description="ABC transporter" evidence="10">
    <location>
        <begin position="633"/>
        <end position="861"/>
    </location>
</feature>
<feature type="transmembrane region" description="Helical" evidence="9">
    <location>
        <begin position="422"/>
        <end position="439"/>
    </location>
</feature>
<dbReference type="PANTHER" id="PTHR24223:SF399">
    <property type="entry name" value="ABC TRANSPORTER ATNG"/>
    <property type="match status" value="1"/>
</dbReference>
<dbReference type="InterPro" id="IPR056227">
    <property type="entry name" value="TMD0_ABC"/>
</dbReference>
<keyword evidence="13" id="KW-1185">Reference proteome</keyword>
<reference evidence="12 13" key="1">
    <citation type="submission" date="2024-06" db="EMBL/GenBank/DDBJ databases">
        <title>Complete genome of Phlyctema vagabunda strain 19-DSS-EL-015.</title>
        <authorList>
            <person name="Fiorenzani C."/>
        </authorList>
    </citation>
    <scope>NUCLEOTIDE SEQUENCE [LARGE SCALE GENOMIC DNA]</scope>
    <source>
        <strain evidence="12 13">19-DSS-EL-015</strain>
    </source>
</reference>
<evidence type="ECO:0000259" key="10">
    <source>
        <dbReference type="PROSITE" id="PS50893"/>
    </source>
</evidence>
<feature type="domain" description="ABC transporter" evidence="10">
    <location>
        <begin position="1233"/>
        <end position="1462"/>
    </location>
</feature>
<dbReference type="Pfam" id="PF00664">
    <property type="entry name" value="ABC_membrane"/>
    <property type="match status" value="1"/>
</dbReference>